<protein>
    <submittedName>
        <fullName evidence="1">Shikimate dehydrogenase protein</fullName>
        <ecNumber evidence="1">1.1.1.25</ecNumber>
    </submittedName>
</protein>
<sequence length="106" mass="12056">MISYDEINNLGSQDLLINCTPCGMHPNIDESPVKKEDMENFNIAIDTIYNPKETLFLKNAKKLGLTNINGLFMLVGQAIKAQELWNDLTIDEKIISDIYNRVLKLI</sequence>
<dbReference type="GO" id="GO:0004764">
    <property type="term" value="F:shikimate 3-dehydrogenase (NADP+) activity"/>
    <property type="evidence" value="ECO:0007669"/>
    <property type="project" value="UniProtKB-EC"/>
</dbReference>
<reference evidence="1 2" key="2">
    <citation type="journal article" date="2013" name="PLoS ONE">
        <title>INDIGO - INtegrated Data Warehouse of MIcrobial GenOmes with Examples from the Red Sea Extremophiles.</title>
        <authorList>
            <person name="Alam I."/>
            <person name="Antunes A."/>
            <person name="Kamau A.A."/>
            <person name="Ba Alawi W."/>
            <person name="Kalkatawi M."/>
            <person name="Stingl U."/>
            <person name="Bajic V.B."/>
        </authorList>
    </citation>
    <scope>NUCLEOTIDE SEQUENCE [LARGE SCALE GENOMIC DNA]</scope>
    <source>
        <strain evidence="1 2">SSD-17B</strain>
    </source>
</reference>
<dbReference type="GO" id="GO:0050661">
    <property type="term" value="F:NADP binding"/>
    <property type="evidence" value="ECO:0007669"/>
    <property type="project" value="TreeGrafter"/>
</dbReference>
<dbReference type="CDD" id="cd01065">
    <property type="entry name" value="NAD_bind_Shikimate_DH"/>
    <property type="match status" value="1"/>
</dbReference>
<dbReference type="PANTHER" id="PTHR21089">
    <property type="entry name" value="SHIKIMATE DEHYDROGENASE"/>
    <property type="match status" value="1"/>
</dbReference>
<dbReference type="PANTHER" id="PTHR21089:SF1">
    <property type="entry name" value="BIFUNCTIONAL 3-DEHYDROQUINATE DEHYDRATASE_SHIKIMATE DEHYDROGENASE, CHLOROPLASTIC"/>
    <property type="match status" value="1"/>
</dbReference>
<dbReference type="InterPro" id="IPR022893">
    <property type="entry name" value="Shikimate_DH_fam"/>
</dbReference>
<keyword evidence="1" id="KW-0560">Oxidoreductase</keyword>
<comment type="caution">
    <text evidence="1">The sequence shown here is derived from an EMBL/GenBank/DDBJ whole genome shotgun (WGS) entry which is preliminary data.</text>
</comment>
<gene>
    <name evidence="1" type="primary">aro</name>
    <name evidence="1" type="ORF">HLPCO_002360</name>
</gene>
<dbReference type="SUPFAM" id="SSF51735">
    <property type="entry name" value="NAD(P)-binding Rossmann-fold domains"/>
    <property type="match status" value="1"/>
</dbReference>
<proteinExistence type="predicted"/>
<dbReference type="GO" id="GO:0019632">
    <property type="term" value="P:shikimate metabolic process"/>
    <property type="evidence" value="ECO:0007669"/>
    <property type="project" value="TreeGrafter"/>
</dbReference>
<keyword evidence="2" id="KW-1185">Reference proteome</keyword>
<dbReference type="eggNOG" id="COG0169">
    <property type="taxonomic scope" value="Bacteria"/>
</dbReference>
<reference evidence="1 2" key="1">
    <citation type="journal article" date="2011" name="J. Bacteriol.">
        <title>Genome sequence of Haloplasma contractile, an unusual contractile bacterium from a deep-sea anoxic brine lake.</title>
        <authorList>
            <person name="Antunes A."/>
            <person name="Alam I."/>
            <person name="El Dorry H."/>
            <person name="Siam R."/>
            <person name="Robertson A."/>
            <person name="Bajic V.B."/>
            <person name="Stingl U."/>
        </authorList>
    </citation>
    <scope>NUCLEOTIDE SEQUENCE [LARGE SCALE GENOMIC DNA]</scope>
    <source>
        <strain evidence="1 2">SSD-17B</strain>
    </source>
</reference>
<accession>U2FK97</accession>
<dbReference type="Gene3D" id="3.40.50.10860">
    <property type="entry name" value="Leucine Dehydrogenase, chain A, domain 1"/>
    <property type="match status" value="1"/>
</dbReference>
<dbReference type="STRING" id="1033810.HLPCO_002360"/>
<name>U2FK97_9MOLU</name>
<dbReference type="GO" id="GO:0005829">
    <property type="term" value="C:cytosol"/>
    <property type="evidence" value="ECO:0007669"/>
    <property type="project" value="TreeGrafter"/>
</dbReference>
<dbReference type="GO" id="GO:0009423">
    <property type="term" value="P:chorismate biosynthetic process"/>
    <property type="evidence" value="ECO:0007669"/>
    <property type="project" value="TreeGrafter"/>
</dbReference>
<dbReference type="InParanoid" id="U2FK97"/>
<dbReference type="AlphaFoldDB" id="U2FK97"/>
<organism evidence="1 2">
    <name type="scientific">Haloplasma contractile SSD-17B</name>
    <dbReference type="NCBI Taxonomy" id="1033810"/>
    <lineage>
        <taxon>Bacteria</taxon>
        <taxon>Bacillati</taxon>
        <taxon>Mycoplasmatota</taxon>
        <taxon>Mollicutes</taxon>
        <taxon>Haloplasmatales</taxon>
        <taxon>Haloplasmataceae</taxon>
        <taxon>Haloplasma</taxon>
    </lineage>
</organism>
<dbReference type="EMBL" id="AFNU02000009">
    <property type="protein sequence ID" value="ERJ11659.1"/>
    <property type="molecule type" value="Genomic_DNA"/>
</dbReference>
<evidence type="ECO:0000313" key="1">
    <source>
        <dbReference type="EMBL" id="ERJ11659.1"/>
    </source>
</evidence>
<evidence type="ECO:0000313" key="2">
    <source>
        <dbReference type="Proteomes" id="UP000005707"/>
    </source>
</evidence>
<dbReference type="Proteomes" id="UP000005707">
    <property type="component" value="Unassembled WGS sequence"/>
</dbReference>
<dbReference type="EC" id="1.1.1.25" evidence="1"/>
<dbReference type="RefSeq" id="WP_021031138.1">
    <property type="nucleotide sequence ID" value="NZ_AFNU02000009.1"/>
</dbReference>
<dbReference type="Gene3D" id="3.40.50.720">
    <property type="entry name" value="NAD(P)-binding Rossmann-like Domain"/>
    <property type="match status" value="1"/>
</dbReference>
<dbReference type="InterPro" id="IPR036291">
    <property type="entry name" value="NAD(P)-bd_dom_sf"/>
</dbReference>